<gene>
    <name evidence="1" type="ORF">ACOLOM_LOCUS11308</name>
</gene>
<name>A0ACA9PUK0_9GLOM</name>
<organism evidence="1 2">
    <name type="scientific">Acaulospora colombiana</name>
    <dbReference type="NCBI Taxonomy" id="27376"/>
    <lineage>
        <taxon>Eukaryota</taxon>
        <taxon>Fungi</taxon>
        <taxon>Fungi incertae sedis</taxon>
        <taxon>Mucoromycota</taxon>
        <taxon>Glomeromycotina</taxon>
        <taxon>Glomeromycetes</taxon>
        <taxon>Diversisporales</taxon>
        <taxon>Acaulosporaceae</taxon>
        <taxon>Acaulospora</taxon>
    </lineage>
</organism>
<dbReference type="EMBL" id="CAJVPT010040221">
    <property type="protein sequence ID" value="CAG8724828.1"/>
    <property type="molecule type" value="Genomic_DNA"/>
</dbReference>
<comment type="caution">
    <text evidence="1">The sequence shown here is derived from an EMBL/GenBank/DDBJ whole genome shotgun (WGS) entry which is preliminary data.</text>
</comment>
<reference evidence="1" key="1">
    <citation type="submission" date="2021-06" db="EMBL/GenBank/DDBJ databases">
        <authorList>
            <person name="Kallberg Y."/>
            <person name="Tangrot J."/>
            <person name="Rosling A."/>
        </authorList>
    </citation>
    <scope>NUCLEOTIDE SEQUENCE</scope>
    <source>
        <strain evidence="1">CL356</strain>
    </source>
</reference>
<accession>A0ACA9PUK0</accession>
<protein>
    <submittedName>
        <fullName evidence="1">11920_t:CDS:1</fullName>
    </submittedName>
</protein>
<keyword evidence="2" id="KW-1185">Reference proteome</keyword>
<evidence type="ECO:0000313" key="2">
    <source>
        <dbReference type="Proteomes" id="UP000789525"/>
    </source>
</evidence>
<evidence type="ECO:0000313" key="1">
    <source>
        <dbReference type="EMBL" id="CAG8724828.1"/>
    </source>
</evidence>
<sequence>MGIFESVEIASERGGSWVWNTTPLMFEISEVVREVRGVQETKEVNNIKQAHEREEGGLDGVTVRVAMVFLVSRTIFFQETPKSKHNRIQYANESSRQSIQMRQQRMARERKVRQLASLSAKRDEDEIRQGTLSAVERD</sequence>
<dbReference type="Proteomes" id="UP000789525">
    <property type="component" value="Unassembled WGS sequence"/>
</dbReference>
<proteinExistence type="predicted"/>